<organism evidence="1 2">
    <name type="scientific">Promethearchaeum syntrophicum</name>
    <dbReference type="NCBI Taxonomy" id="2594042"/>
    <lineage>
        <taxon>Archaea</taxon>
        <taxon>Promethearchaeati</taxon>
        <taxon>Promethearchaeota</taxon>
        <taxon>Promethearchaeia</taxon>
        <taxon>Promethearchaeales</taxon>
        <taxon>Promethearchaeaceae</taxon>
        <taxon>Promethearchaeum</taxon>
    </lineage>
</organism>
<dbReference type="EMBL" id="CP042905">
    <property type="protein sequence ID" value="QEE18016.1"/>
    <property type="molecule type" value="Genomic_DNA"/>
</dbReference>
<dbReference type="GeneID" id="80330694"/>
<name>A0A5B9DH29_9ARCH</name>
<dbReference type="Proteomes" id="UP000321408">
    <property type="component" value="Chromosome"/>
</dbReference>
<reference evidence="1 2" key="2">
    <citation type="journal article" date="2024" name="Int. J. Syst. Evol. Microbiol.">
        <title>Promethearchaeum syntrophicum gen. nov., sp. nov., an anaerobic, obligately syntrophic archaeon, the first isolate of the lineage 'Asgard' archaea, and proposal of the new archaeal phylum Promethearchaeota phyl. nov. and kingdom Promethearchaeati regn. nov.</title>
        <authorList>
            <person name="Imachi H."/>
            <person name="Nobu M.K."/>
            <person name="Kato S."/>
            <person name="Takaki Y."/>
            <person name="Miyazaki M."/>
            <person name="Miyata M."/>
            <person name="Ogawara M."/>
            <person name="Saito Y."/>
            <person name="Sakai S."/>
            <person name="Tahara Y.O."/>
            <person name="Takano Y."/>
            <person name="Tasumi E."/>
            <person name="Uematsu K."/>
            <person name="Yoshimura T."/>
            <person name="Itoh T."/>
            <person name="Ohkuma M."/>
            <person name="Takai K."/>
        </authorList>
    </citation>
    <scope>NUCLEOTIDE SEQUENCE [LARGE SCALE GENOMIC DNA]</scope>
    <source>
        <strain evidence="1 2">MK-D1</strain>
    </source>
</reference>
<keyword evidence="2" id="KW-1185">Reference proteome</keyword>
<gene>
    <name evidence="1" type="ORF">DSAG12_03854</name>
</gene>
<evidence type="ECO:0000313" key="1">
    <source>
        <dbReference type="EMBL" id="QEE18016.1"/>
    </source>
</evidence>
<dbReference type="AlphaFoldDB" id="A0A5B9DH29"/>
<sequence length="44" mass="4903">MVLKAVMIDPIPKICFNLLSETRGDGPRGKIAQRAMKNAEFVRS</sequence>
<reference evidence="1 2" key="1">
    <citation type="journal article" date="2020" name="Nature">
        <title>Isolation of an archaeon at the prokaryote-eukaryote interface.</title>
        <authorList>
            <person name="Imachi H."/>
            <person name="Nobu M.K."/>
            <person name="Nakahara N."/>
            <person name="Morono Y."/>
            <person name="Ogawara M."/>
            <person name="Takaki Y."/>
            <person name="Takano Y."/>
            <person name="Uematsu K."/>
            <person name="Ikuta T."/>
            <person name="Ito M."/>
            <person name="Matsui Y."/>
            <person name="Miyazaki M."/>
            <person name="Murata K."/>
            <person name="Saito Y."/>
            <person name="Sakai S."/>
            <person name="Song C."/>
            <person name="Tasumi E."/>
            <person name="Yamanaka Y."/>
            <person name="Yamaguchi T."/>
            <person name="Kamagata Y."/>
            <person name="Tamaki H."/>
            <person name="Takai K."/>
        </authorList>
    </citation>
    <scope>NUCLEOTIDE SEQUENCE [LARGE SCALE GENOMIC DNA]</scope>
    <source>
        <strain evidence="1 2">MK-D1</strain>
    </source>
</reference>
<accession>A0A5B9DH29</accession>
<protein>
    <submittedName>
        <fullName evidence="1">Uncharacterized protein</fullName>
    </submittedName>
</protein>
<dbReference type="KEGG" id="psyt:DSAG12_03854"/>
<dbReference type="RefSeq" id="WP_280178698.1">
    <property type="nucleotide sequence ID" value="NZ_CP042905.2"/>
</dbReference>
<proteinExistence type="predicted"/>
<evidence type="ECO:0000313" key="2">
    <source>
        <dbReference type="Proteomes" id="UP000321408"/>
    </source>
</evidence>